<name>A0A4V1A0G0_STRSO</name>
<keyword evidence="3" id="KW-1185">Reference proteome</keyword>
<feature type="compositionally biased region" description="Polar residues" evidence="1">
    <location>
        <begin position="32"/>
        <end position="43"/>
    </location>
</feature>
<protein>
    <submittedName>
        <fullName evidence="2">Uncharacterized protein</fullName>
    </submittedName>
</protein>
<dbReference type="KEGG" id="sseo:D0Z67_29240"/>
<reference evidence="2 3" key="1">
    <citation type="submission" date="2018-08" db="EMBL/GenBank/DDBJ databases">
        <title>The complete genome sequence of Streptomyces seoulensis, a pioneer strain for nickel superoxide dismutase discovery.</title>
        <authorList>
            <person name="Shin J."/>
            <person name="Lee J.-S."/>
            <person name="Lee E.-J."/>
            <person name="Youn H.-D."/>
        </authorList>
    </citation>
    <scope>NUCLEOTIDE SEQUENCE [LARGE SCALE GENOMIC DNA]</scope>
    <source>
        <strain evidence="2 3">KCTC 9819</strain>
        <plasmid evidence="2 3">unnamed</plasmid>
    </source>
</reference>
<keyword evidence="2" id="KW-0614">Plasmid</keyword>
<sequence>MAKIALMSAVVMSLRLVQQEQRAVAEQVAPQSSHVQGGQSPQCSDGKRSVGVPSGSGFVAPQPLQARIGGVMSSGSRCFRRSFPRRWGTMASRT</sequence>
<geneLocation type="plasmid" evidence="2">
    <name>unnamed</name>
</geneLocation>
<evidence type="ECO:0000256" key="1">
    <source>
        <dbReference type="SAM" id="MobiDB-lite"/>
    </source>
</evidence>
<dbReference type="AlphaFoldDB" id="A0A4V1A0G0"/>
<feature type="region of interest" description="Disordered" evidence="1">
    <location>
        <begin position="28"/>
        <end position="58"/>
    </location>
</feature>
<dbReference type="EMBL" id="CP032230">
    <property type="protein sequence ID" value="QBJ94456.1"/>
    <property type="molecule type" value="Genomic_DNA"/>
</dbReference>
<organism evidence="2 3">
    <name type="scientific">Streptomyces seoulensis</name>
    <dbReference type="NCBI Taxonomy" id="73044"/>
    <lineage>
        <taxon>Bacteria</taxon>
        <taxon>Bacillati</taxon>
        <taxon>Actinomycetota</taxon>
        <taxon>Actinomycetes</taxon>
        <taxon>Kitasatosporales</taxon>
        <taxon>Streptomycetaceae</taxon>
        <taxon>Streptomyces</taxon>
    </lineage>
</organism>
<proteinExistence type="predicted"/>
<accession>A0A4V1A0G0</accession>
<evidence type="ECO:0000313" key="3">
    <source>
        <dbReference type="Proteomes" id="UP000292547"/>
    </source>
</evidence>
<dbReference type="Proteomes" id="UP000292547">
    <property type="component" value="Plasmid unnamed"/>
</dbReference>
<evidence type="ECO:0000313" key="2">
    <source>
        <dbReference type="EMBL" id="QBJ94456.1"/>
    </source>
</evidence>
<gene>
    <name evidence="2" type="ORF">D0Z67_29240</name>
</gene>